<organism evidence="2 3">
    <name type="scientific">Corchorus capsularis</name>
    <name type="common">Jute</name>
    <dbReference type="NCBI Taxonomy" id="210143"/>
    <lineage>
        <taxon>Eukaryota</taxon>
        <taxon>Viridiplantae</taxon>
        <taxon>Streptophyta</taxon>
        <taxon>Embryophyta</taxon>
        <taxon>Tracheophyta</taxon>
        <taxon>Spermatophyta</taxon>
        <taxon>Magnoliopsida</taxon>
        <taxon>eudicotyledons</taxon>
        <taxon>Gunneridae</taxon>
        <taxon>Pentapetalae</taxon>
        <taxon>rosids</taxon>
        <taxon>malvids</taxon>
        <taxon>Malvales</taxon>
        <taxon>Malvaceae</taxon>
        <taxon>Grewioideae</taxon>
        <taxon>Apeibeae</taxon>
        <taxon>Corchorus</taxon>
    </lineage>
</organism>
<dbReference type="AlphaFoldDB" id="A0A1R3GMD8"/>
<reference evidence="2 3" key="1">
    <citation type="submission" date="2013-09" db="EMBL/GenBank/DDBJ databases">
        <title>Corchorus capsularis genome sequencing.</title>
        <authorList>
            <person name="Alam M."/>
            <person name="Haque M.S."/>
            <person name="Islam M.S."/>
            <person name="Emdad E.M."/>
            <person name="Islam M.M."/>
            <person name="Ahmed B."/>
            <person name="Halim A."/>
            <person name="Hossen Q.M.M."/>
            <person name="Hossain M.Z."/>
            <person name="Ahmed R."/>
            <person name="Khan M.M."/>
            <person name="Islam R."/>
            <person name="Rashid M.M."/>
            <person name="Khan S.A."/>
            <person name="Rahman M.S."/>
            <person name="Alam M."/>
        </authorList>
    </citation>
    <scope>NUCLEOTIDE SEQUENCE [LARGE SCALE GENOMIC DNA]</scope>
    <source>
        <strain evidence="3">cv. CVL-1</strain>
        <tissue evidence="2">Whole seedling</tissue>
    </source>
</reference>
<name>A0A1R3GMD8_COCAP</name>
<evidence type="ECO:0000256" key="1">
    <source>
        <dbReference type="SAM" id="MobiDB-lite"/>
    </source>
</evidence>
<proteinExistence type="predicted"/>
<dbReference type="Gramene" id="OMO59274">
    <property type="protein sequence ID" value="OMO59274"/>
    <property type="gene ID" value="CCACVL1_24954"/>
</dbReference>
<comment type="caution">
    <text evidence="2">The sequence shown here is derived from an EMBL/GenBank/DDBJ whole genome shotgun (WGS) entry which is preliminary data.</text>
</comment>
<gene>
    <name evidence="2" type="ORF">CCACVL1_24954</name>
</gene>
<dbReference type="Proteomes" id="UP000188268">
    <property type="component" value="Unassembled WGS sequence"/>
</dbReference>
<evidence type="ECO:0000313" key="2">
    <source>
        <dbReference type="EMBL" id="OMO59274.1"/>
    </source>
</evidence>
<feature type="region of interest" description="Disordered" evidence="1">
    <location>
        <begin position="1"/>
        <end position="57"/>
    </location>
</feature>
<evidence type="ECO:0000313" key="3">
    <source>
        <dbReference type="Proteomes" id="UP000188268"/>
    </source>
</evidence>
<accession>A0A1R3GMD8</accession>
<sequence>MEKDKHFLPTSRMIPQAQGDFRAKKTKKPRAAAAGQRGGAAKGNAGRRSKQKVLKTA</sequence>
<dbReference type="EMBL" id="AWWV01013998">
    <property type="protein sequence ID" value="OMO59274.1"/>
    <property type="molecule type" value="Genomic_DNA"/>
</dbReference>
<keyword evidence="3" id="KW-1185">Reference proteome</keyword>
<feature type="compositionally biased region" description="Basic residues" evidence="1">
    <location>
        <begin position="45"/>
        <end position="57"/>
    </location>
</feature>
<protein>
    <submittedName>
        <fullName evidence="2">Uncharacterized protein</fullName>
    </submittedName>
</protein>